<keyword evidence="3" id="KW-1185">Reference proteome</keyword>
<proteinExistence type="predicted"/>
<dbReference type="Pfam" id="PF12697">
    <property type="entry name" value="Abhydrolase_6"/>
    <property type="match status" value="1"/>
</dbReference>
<organism evidence="2 3">
    <name type="scientific">Microbacterium imperiale</name>
    <dbReference type="NCBI Taxonomy" id="33884"/>
    <lineage>
        <taxon>Bacteria</taxon>
        <taxon>Bacillati</taxon>
        <taxon>Actinomycetota</taxon>
        <taxon>Actinomycetes</taxon>
        <taxon>Micrococcales</taxon>
        <taxon>Microbacteriaceae</taxon>
        <taxon>Microbacterium</taxon>
    </lineage>
</organism>
<dbReference type="GO" id="GO:0003824">
    <property type="term" value="F:catalytic activity"/>
    <property type="evidence" value="ECO:0007669"/>
    <property type="project" value="UniProtKB-ARBA"/>
</dbReference>
<dbReference type="Gene3D" id="3.40.50.1820">
    <property type="entry name" value="alpha/beta hydrolase"/>
    <property type="match status" value="1"/>
</dbReference>
<name>A0A9W6HEW3_9MICO</name>
<dbReference type="PANTHER" id="PTHR46438">
    <property type="entry name" value="ALPHA/BETA-HYDROLASES SUPERFAMILY PROTEIN"/>
    <property type="match status" value="1"/>
</dbReference>
<evidence type="ECO:0000313" key="3">
    <source>
        <dbReference type="Proteomes" id="UP001142317"/>
    </source>
</evidence>
<dbReference type="SMART" id="SM00824">
    <property type="entry name" value="PKS_TE"/>
    <property type="match status" value="1"/>
</dbReference>
<protein>
    <recommendedName>
        <fullName evidence="1">Thioesterase TesA-like domain-containing protein</fullName>
    </recommendedName>
</protein>
<dbReference type="PANTHER" id="PTHR46438:SF11">
    <property type="entry name" value="LIPASE-RELATED"/>
    <property type="match status" value="1"/>
</dbReference>
<dbReference type="AlphaFoldDB" id="A0A9W6HEW3"/>
<dbReference type="SUPFAM" id="SSF53474">
    <property type="entry name" value="alpha/beta-Hydrolases"/>
    <property type="match status" value="1"/>
</dbReference>
<reference evidence="2" key="2">
    <citation type="submission" date="2023-01" db="EMBL/GenBank/DDBJ databases">
        <authorList>
            <person name="Sun Q."/>
            <person name="Evtushenko L."/>
        </authorList>
    </citation>
    <scope>NUCLEOTIDE SEQUENCE</scope>
    <source>
        <strain evidence="2">VKM Ac-1447</strain>
    </source>
</reference>
<gene>
    <name evidence="2" type="ORF">GCM10017586_05630</name>
</gene>
<accession>A0A9W6HEW3</accession>
<evidence type="ECO:0000259" key="1">
    <source>
        <dbReference type="SMART" id="SM00824"/>
    </source>
</evidence>
<dbReference type="InterPro" id="IPR020802">
    <property type="entry name" value="TesA-like"/>
</dbReference>
<dbReference type="InterPro" id="IPR029058">
    <property type="entry name" value="AB_hydrolase_fold"/>
</dbReference>
<feature type="domain" description="Thioesterase TesA-like" evidence="1">
    <location>
        <begin position="45"/>
        <end position="253"/>
    </location>
</feature>
<evidence type="ECO:0000313" key="2">
    <source>
        <dbReference type="EMBL" id="GLJ78881.1"/>
    </source>
</evidence>
<dbReference type="EMBL" id="BSEO01000001">
    <property type="protein sequence ID" value="GLJ78881.1"/>
    <property type="molecule type" value="Genomic_DNA"/>
</dbReference>
<dbReference type="Proteomes" id="UP001142317">
    <property type="component" value="Unassembled WGS sequence"/>
</dbReference>
<comment type="caution">
    <text evidence="2">The sequence shown here is derived from an EMBL/GenBank/DDBJ whole genome shotgun (WGS) entry which is preliminary data.</text>
</comment>
<sequence length="265" mass="28652">MPTRTAAPRRAAAAGALREWTIDGLRFRSWSSIADPGAPTYVLIHGVGMSHRSYVHLHRELAPTATVHSLDLPGFAGLAVPRDDVTVSRMGDALAELIRELCPAPAILVGHSMGVQWAVAAALRHPASARAVVLIGPVVDDRHRTLLAQARALALDGFREPPRVNGRVLLDYLRSGLRWFFQQVGHMLAYPTERRVEELRVPVLVVRGSRDPVAGDDWAHRLAGHAAEGDVVVIPGSAHHVERTAARAVAGGIMAFLARRSVRPA</sequence>
<dbReference type="InterPro" id="IPR000073">
    <property type="entry name" value="AB_hydrolase_1"/>
</dbReference>
<dbReference type="RefSeq" id="WP_210005032.1">
    <property type="nucleotide sequence ID" value="NZ_BSEO01000001.1"/>
</dbReference>
<reference evidence="2" key="1">
    <citation type="journal article" date="2014" name="Int. J. Syst. Evol. Microbiol.">
        <title>Complete genome sequence of Corynebacterium casei LMG S-19264T (=DSM 44701T), isolated from a smear-ripened cheese.</title>
        <authorList>
            <consortium name="US DOE Joint Genome Institute (JGI-PGF)"/>
            <person name="Walter F."/>
            <person name="Albersmeier A."/>
            <person name="Kalinowski J."/>
            <person name="Ruckert C."/>
        </authorList>
    </citation>
    <scope>NUCLEOTIDE SEQUENCE</scope>
    <source>
        <strain evidence="2">VKM Ac-1447</strain>
    </source>
</reference>